<evidence type="ECO:0000259" key="13">
    <source>
        <dbReference type="Pfam" id="PF00586"/>
    </source>
</evidence>
<dbReference type="PANTHER" id="PTHR10520">
    <property type="entry name" value="TRIFUNCTIONAL PURINE BIOSYNTHETIC PROTEIN ADENOSINE-3-RELATED"/>
    <property type="match status" value="1"/>
</dbReference>
<feature type="domain" description="PurM-like N-terminal" evidence="13">
    <location>
        <begin position="53"/>
        <end position="157"/>
    </location>
</feature>
<protein>
    <recommendedName>
        <fullName evidence="4 12">Phosphoribosylformylglycinamidine cyclo-ligase</fullName>
        <ecNumber evidence="3 12">6.3.3.1</ecNumber>
    </recommendedName>
    <alternativeName>
        <fullName evidence="9 12">AIR synthase</fullName>
    </alternativeName>
    <alternativeName>
        <fullName evidence="10 12">AIRS</fullName>
    </alternativeName>
    <alternativeName>
        <fullName evidence="8 12">Phosphoribosyl-aminoimidazole synthetase</fullName>
    </alternativeName>
</protein>
<dbReference type="InterPro" id="IPR004733">
    <property type="entry name" value="PurM_cligase"/>
</dbReference>
<evidence type="ECO:0000256" key="8">
    <source>
        <dbReference type="ARBA" id="ARBA00031908"/>
    </source>
</evidence>
<keyword evidence="7 12" id="KW-0067">ATP-binding</keyword>
<sequence length="343" mass="36262">MDYRQAGVDIEAGRTFVEKIRDSVARTHRAGVLGDLGGFGGCFEIPAGYRQPVLVSGTDGVGTKLKIAQAANKHDTIGIDLVAMCVNDVLTSGAEPLFFLDYLATGKLEPDQLAEVVKGIADGCQMAGCALLGGETAEMPGFYGVGEYDAAGFCVAIAEKSEMLNGTQVNIGDVVIGLASSGIHSNGYSLVRKIIETKGYSWGAKLAISPETADSTLAEVFLTPTQIYVKPVLAALKADLGIHGLAHITGGGLPENLPRCLGEGQAVQITRNSWQIPPLFQWLQAQGEVPESDMFNTFNMGIGMAVVIDPQKADQAIAYFQDQGFTTNRIGEVIAGERSLSFV</sequence>
<evidence type="ECO:0000256" key="1">
    <source>
        <dbReference type="ARBA" id="ARBA00004686"/>
    </source>
</evidence>
<comment type="catalytic activity">
    <reaction evidence="11 12">
        <text>2-formamido-N(1)-(5-O-phospho-beta-D-ribosyl)acetamidine + ATP = 5-amino-1-(5-phospho-beta-D-ribosyl)imidazole + ADP + phosphate + H(+)</text>
        <dbReference type="Rhea" id="RHEA:23032"/>
        <dbReference type="ChEBI" id="CHEBI:15378"/>
        <dbReference type="ChEBI" id="CHEBI:30616"/>
        <dbReference type="ChEBI" id="CHEBI:43474"/>
        <dbReference type="ChEBI" id="CHEBI:137981"/>
        <dbReference type="ChEBI" id="CHEBI:147287"/>
        <dbReference type="ChEBI" id="CHEBI:456216"/>
        <dbReference type="EC" id="6.3.3.1"/>
    </reaction>
</comment>
<evidence type="ECO:0000256" key="2">
    <source>
        <dbReference type="ARBA" id="ARBA00010280"/>
    </source>
</evidence>
<evidence type="ECO:0000313" key="15">
    <source>
        <dbReference type="EMBL" id="NMF59001.1"/>
    </source>
</evidence>
<evidence type="ECO:0000259" key="14">
    <source>
        <dbReference type="Pfam" id="PF02769"/>
    </source>
</evidence>
<evidence type="ECO:0000256" key="6">
    <source>
        <dbReference type="ARBA" id="ARBA00022741"/>
    </source>
</evidence>
<dbReference type="Proteomes" id="UP000738376">
    <property type="component" value="Unassembled WGS sequence"/>
</dbReference>
<dbReference type="Pfam" id="PF02769">
    <property type="entry name" value="AIRS_C"/>
    <property type="match status" value="1"/>
</dbReference>
<evidence type="ECO:0000256" key="4">
    <source>
        <dbReference type="ARBA" id="ARBA00020367"/>
    </source>
</evidence>
<keyword evidence="12" id="KW-0963">Cytoplasm</keyword>
<dbReference type="PANTHER" id="PTHR10520:SF12">
    <property type="entry name" value="TRIFUNCTIONAL PURINE BIOSYNTHETIC PROTEIN ADENOSINE-3"/>
    <property type="match status" value="1"/>
</dbReference>
<evidence type="ECO:0000256" key="12">
    <source>
        <dbReference type="HAMAP-Rule" id="MF_00741"/>
    </source>
</evidence>
<dbReference type="Gene3D" id="3.90.650.10">
    <property type="entry name" value="PurM-like C-terminal domain"/>
    <property type="match status" value="1"/>
</dbReference>
<comment type="pathway">
    <text evidence="1 12">Purine metabolism; IMP biosynthesis via de novo pathway; 5-amino-1-(5-phospho-D-ribosyl)imidazole from N(2)-formyl-N(1)-(5-phospho-D-ribosyl)glycinamide: step 2/2.</text>
</comment>
<evidence type="ECO:0000256" key="5">
    <source>
        <dbReference type="ARBA" id="ARBA00022598"/>
    </source>
</evidence>
<dbReference type="InterPro" id="IPR036676">
    <property type="entry name" value="PurM-like_C_sf"/>
</dbReference>
<dbReference type="NCBIfam" id="TIGR00878">
    <property type="entry name" value="purM"/>
    <property type="match status" value="1"/>
</dbReference>
<evidence type="ECO:0000256" key="7">
    <source>
        <dbReference type="ARBA" id="ARBA00022840"/>
    </source>
</evidence>
<evidence type="ECO:0000256" key="11">
    <source>
        <dbReference type="ARBA" id="ARBA00049057"/>
    </source>
</evidence>
<name>A0ABX1LU28_9CYAN</name>
<keyword evidence="16" id="KW-1185">Reference proteome</keyword>
<dbReference type="InterPro" id="IPR036921">
    <property type="entry name" value="PurM-like_N_sf"/>
</dbReference>
<dbReference type="Gene3D" id="3.30.1330.10">
    <property type="entry name" value="PurM-like, N-terminal domain"/>
    <property type="match status" value="1"/>
</dbReference>
<dbReference type="SUPFAM" id="SSF55326">
    <property type="entry name" value="PurM N-terminal domain-like"/>
    <property type="match status" value="1"/>
</dbReference>
<dbReference type="EC" id="6.3.3.1" evidence="3 12"/>
<dbReference type="GO" id="GO:0004641">
    <property type="term" value="F:phosphoribosylformylglycinamidine cyclo-ligase activity"/>
    <property type="evidence" value="ECO:0007669"/>
    <property type="project" value="UniProtKB-EC"/>
</dbReference>
<comment type="caution">
    <text evidence="15">The sequence shown here is derived from an EMBL/GenBank/DDBJ whole genome shotgun (WGS) entry which is preliminary data.</text>
</comment>
<evidence type="ECO:0000256" key="9">
    <source>
        <dbReference type="ARBA" id="ARBA00032931"/>
    </source>
</evidence>
<feature type="domain" description="PurM-like C-terminal" evidence="14">
    <location>
        <begin position="171"/>
        <end position="338"/>
    </location>
</feature>
<dbReference type="InterPro" id="IPR016188">
    <property type="entry name" value="PurM-like_N"/>
</dbReference>
<reference evidence="15 16" key="1">
    <citation type="submission" date="2020-03" db="EMBL/GenBank/DDBJ databases">
        <title>Draft Genome Sequence of 2-Methylisoborneol Producing Pseudanabaena yagii Strain GIHE-NHR1 Isolated from North Han River in South Korea.</title>
        <authorList>
            <person name="Jeong J."/>
        </authorList>
    </citation>
    <scope>NUCLEOTIDE SEQUENCE [LARGE SCALE GENOMIC DNA]</scope>
    <source>
        <strain evidence="15 16">GIHE-NHR1</strain>
    </source>
</reference>
<proteinExistence type="inferred from homology"/>
<comment type="subcellular location">
    <subcellularLocation>
        <location evidence="12">Cytoplasm</location>
    </subcellularLocation>
</comment>
<comment type="similarity">
    <text evidence="2 12">Belongs to the AIR synthase family.</text>
</comment>
<keyword evidence="6 12" id="KW-0547">Nucleotide-binding</keyword>
<evidence type="ECO:0000313" key="16">
    <source>
        <dbReference type="Proteomes" id="UP000738376"/>
    </source>
</evidence>
<keyword evidence="5 12" id="KW-0436">Ligase</keyword>
<dbReference type="InterPro" id="IPR010918">
    <property type="entry name" value="PurM-like_C_dom"/>
</dbReference>
<organism evidence="15 16">
    <name type="scientific">Pseudanabaena yagii GIHE-NHR1</name>
    <dbReference type="NCBI Taxonomy" id="2722753"/>
    <lineage>
        <taxon>Bacteria</taxon>
        <taxon>Bacillati</taxon>
        <taxon>Cyanobacteriota</taxon>
        <taxon>Cyanophyceae</taxon>
        <taxon>Pseudanabaenales</taxon>
        <taxon>Pseudanabaenaceae</taxon>
        <taxon>Pseudanabaena</taxon>
        <taxon>Pseudanabaena yagii</taxon>
    </lineage>
</organism>
<dbReference type="Pfam" id="PF00586">
    <property type="entry name" value="AIRS"/>
    <property type="match status" value="1"/>
</dbReference>
<accession>A0ABX1LU28</accession>
<dbReference type="RefSeq" id="WP_169364592.1">
    <property type="nucleotide sequence ID" value="NZ_JAAVJL010000001.1"/>
</dbReference>
<dbReference type="CDD" id="cd02196">
    <property type="entry name" value="PurM"/>
    <property type="match status" value="1"/>
</dbReference>
<evidence type="ECO:0000256" key="3">
    <source>
        <dbReference type="ARBA" id="ARBA00013047"/>
    </source>
</evidence>
<evidence type="ECO:0000256" key="10">
    <source>
        <dbReference type="ARBA" id="ARBA00033093"/>
    </source>
</evidence>
<keyword evidence="12" id="KW-0658">Purine biosynthesis</keyword>
<gene>
    <name evidence="12" type="primary">purM</name>
    <name evidence="15" type="ORF">HC246_13500</name>
</gene>
<dbReference type="SUPFAM" id="SSF56042">
    <property type="entry name" value="PurM C-terminal domain-like"/>
    <property type="match status" value="1"/>
</dbReference>
<dbReference type="EMBL" id="JAAVJL010000001">
    <property type="protein sequence ID" value="NMF59001.1"/>
    <property type="molecule type" value="Genomic_DNA"/>
</dbReference>
<dbReference type="HAMAP" id="MF_00741">
    <property type="entry name" value="AIRS"/>
    <property type="match status" value="1"/>
</dbReference>